<dbReference type="Proteomes" id="UP000305095">
    <property type="component" value="Unassembled WGS sequence"/>
</dbReference>
<proteinExistence type="predicted"/>
<protein>
    <submittedName>
        <fullName evidence="1">Uncharacterized protein</fullName>
    </submittedName>
</protein>
<accession>A0A4U6RZP3</accession>
<gene>
    <name evidence="1" type="ORF">FDV58_28675</name>
</gene>
<name>A0A4U6RZP3_BRAEL</name>
<reference evidence="1 2" key="1">
    <citation type="submission" date="2019-05" db="EMBL/GenBank/DDBJ databases">
        <title>Draft Genome of Bradyrhizobium elkanii strain SEMIA 938, Used in Commercial Inoculants for Lupinus spp. in Brazil.</title>
        <authorList>
            <person name="Hungria M."/>
            <person name="Delamuta J.R.M."/>
            <person name="Ribeiro R.A."/>
            <person name="Nogueira M.A."/>
        </authorList>
    </citation>
    <scope>NUCLEOTIDE SEQUENCE [LARGE SCALE GENOMIC DNA]</scope>
    <source>
        <strain evidence="1 2">Semia 938</strain>
    </source>
</reference>
<dbReference type="RefSeq" id="WP_137482102.1">
    <property type="nucleotide sequence ID" value="NZ_SZZP01000020.1"/>
</dbReference>
<dbReference type="EMBL" id="SZZP01000020">
    <property type="protein sequence ID" value="TKV77856.1"/>
    <property type="molecule type" value="Genomic_DNA"/>
</dbReference>
<evidence type="ECO:0000313" key="1">
    <source>
        <dbReference type="EMBL" id="TKV77856.1"/>
    </source>
</evidence>
<sequence>MIGKSCLLLRIDIKLKIPHRRLLSASDEDPVHGNSEISSAIAAKLIGERCGFVMRQAMVSPALGSRDESLRVKALNASSPPPAILARLVPRVIDPGQIGSIRPER</sequence>
<dbReference type="AlphaFoldDB" id="A0A4U6RZP3"/>
<comment type="caution">
    <text evidence="1">The sequence shown here is derived from an EMBL/GenBank/DDBJ whole genome shotgun (WGS) entry which is preliminary data.</text>
</comment>
<organism evidence="1 2">
    <name type="scientific">Bradyrhizobium elkanii</name>
    <dbReference type="NCBI Taxonomy" id="29448"/>
    <lineage>
        <taxon>Bacteria</taxon>
        <taxon>Pseudomonadati</taxon>
        <taxon>Pseudomonadota</taxon>
        <taxon>Alphaproteobacteria</taxon>
        <taxon>Hyphomicrobiales</taxon>
        <taxon>Nitrobacteraceae</taxon>
        <taxon>Bradyrhizobium</taxon>
    </lineage>
</organism>
<evidence type="ECO:0000313" key="2">
    <source>
        <dbReference type="Proteomes" id="UP000305095"/>
    </source>
</evidence>